<gene>
    <name evidence="1" type="ORF">BN13_250037</name>
</gene>
<dbReference type="Pfam" id="PF01263">
    <property type="entry name" value="Aldose_epim"/>
    <property type="match status" value="1"/>
</dbReference>
<dbReference type="RefSeq" id="WP_048545241.1">
    <property type="nucleotide sequence ID" value="NZ_HF571038.1"/>
</dbReference>
<dbReference type="InterPro" id="IPR011013">
    <property type="entry name" value="Gal_mutarotase_sf_dom"/>
</dbReference>
<evidence type="ECO:0000313" key="2">
    <source>
        <dbReference type="Proteomes" id="UP000035720"/>
    </source>
</evidence>
<dbReference type="GO" id="GO:0016853">
    <property type="term" value="F:isomerase activity"/>
    <property type="evidence" value="ECO:0007669"/>
    <property type="project" value="InterPro"/>
</dbReference>
<dbReference type="Proteomes" id="UP000035720">
    <property type="component" value="Unassembled WGS sequence"/>
</dbReference>
<sequence length="294" mass="31664">MTPTGRQVRIEAGDYAATSTEVGGGLRDLTYRGRSLVSGFGEDEIRAAYRGSVLAPWPNRVVDGRYAIDGVEFLLPHTEPERGHALHGLVCWDRWQGGEVGADRCSWRLQSVPQPWYPWALTLTVTYRLDADAGLGWQVSARNDSADSAPVGLGVHPYFVLPAGVADDWHVVMPAGMIRGVDGPRLIPGERVAFDGVEAPIGLRGKSFDNAFTDLAVHRAALVDDVGHGIEVTWGETGGWVQVYTGDGMPHGWHRRAVAIEPMTCGPNAFNDPAGPPLLAPGESLELSVAIRVV</sequence>
<dbReference type="GO" id="GO:0005975">
    <property type="term" value="P:carbohydrate metabolic process"/>
    <property type="evidence" value="ECO:0007669"/>
    <property type="project" value="InterPro"/>
</dbReference>
<dbReference type="AlphaFoldDB" id="A0A077M8Q2"/>
<dbReference type="GO" id="GO:0030246">
    <property type="term" value="F:carbohydrate binding"/>
    <property type="evidence" value="ECO:0007669"/>
    <property type="project" value="InterPro"/>
</dbReference>
<dbReference type="STRING" id="1193518.BN13_250037"/>
<dbReference type="InterPro" id="IPR008183">
    <property type="entry name" value="Aldose_1/G6P_1-epimerase"/>
</dbReference>
<organism evidence="1 2">
    <name type="scientific">Nostocoides jenkinsii Ben 74</name>
    <dbReference type="NCBI Taxonomy" id="1193518"/>
    <lineage>
        <taxon>Bacteria</taxon>
        <taxon>Bacillati</taxon>
        <taxon>Actinomycetota</taxon>
        <taxon>Actinomycetes</taxon>
        <taxon>Micrococcales</taxon>
        <taxon>Intrasporangiaceae</taxon>
        <taxon>Nostocoides</taxon>
    </lineage>
</organism>
<dbReference type="Gene3D" id="2.70.98.10">
    <property type="match status" value="1"/>
</dbReference>
<dbReference type="EMBL" id="CAJC01000134">
    <property type="protein sequence ID" value="CCI52949.1"/>
    <property type="molecule type" value="Genomic_DNA"/>
</dbReference>
<proteinExistence type="predicted"/>
<accession>A0A077M8Q2</accession>
<name>A0A077M8Q2_9MICO</name>
<comment type="caution">
    <text evidence="1">The sequence shown here is derived from an EMBL/GenBank/DDBJ whole genome shotgun (WGS) entry which is preliminary data.</text>
</comment>
<dbReference type="InterPro" id="IPR014718">
    <property type="entry name" value="GH-type_carb-bd"/>
</dbReference>
<dbReference type="OrthoDB" id="4739604at2"/>
<protein>
    <submittedName>
        <fullName evidence="1">Aldose 1-epimerase</fullName>
    </submittedName>
</protein>
<dbReference type="SUPFAM" id="SSF74650">
    <property type="entry name" value="Galactose mutarotase-like"/>
    <property type="match status" value="1"/>
</dbReference>
<keyword evidence="2" id="KW-1185">Reference proteome</keyword>
<reference evidence="1 2" key="1">
    <citation type="journal article" date="2013" name="ISME J.">
        <title>A metabolic model for members of the genus Tetrasphaera involved in enhanced biological phosphorus removal.</title>
        <authorList>
            <person name="Kristiansen R."/>
            <person name="Nguyen H.T.T."/>
            <person name="Saunders A.M."/>
            <person name="Nielsen J.L."/>
            <person name="Wimmer R."/>
            <person name="Le V.Q."/>
            <person name="McIlroy S.J."/>
            <person name="Petrovski S."/>
            <person name="Seviour R.J."/>
            <person name="Calteau A."/>
            <person name="Nielsen K.L."/>
            <person name="Nielsen P.H."/>
        </authorList>
    </citation>
    <scope>NUCLEOTIDE SEQUENCE [LARGE SCALE GENOMIC DNA]</scope>
    <source>
        <strain evidence="1 2">Ben 74</strain>
    </source>
</reference>
<evidence type="ECO:0000313" key="1">
    <source>
        <dbReference type="EMBL" id="CCI52949.1"/>
    </source>
</evidence>